<evidence type="ECO:0000256" key="1">
    <source>
        <dbReference type="ARBA" id="ARBA00011955"/>
    </source>
</evidence>
<dbReference type="Pfam" id="PF02424">
    <property type="entry name" value="ApbE"/>
    <property type="match status" value="1"/>
</dbReference>
<gene>
    <name evidence="12" type="ORF">KDK92_18185</name>
</gene>
<evidence type="ECO:0000256" key="3">
    <source>
        <dbReference type="ARBA" id="ARBA00022630"/>
    </source>
</evidence>
<evidence type="ECO:0000256" key="7">
    <source>
        <dbReference type="ARBA" id="ARBA00022842"/>
    </source>
</evidence>
<dbReference type="PANTHER" id="PTHR30040">
    <property type="entry name" value="THIAMINE BIOSYNTHESIS LIPOPROTEIN APBE"/>
    <property type="match status" value="1"/>
</dbReference>
<dbReference type="RefSeq" id="WP_250860813.1">
    <property type="nucleotide sequence ID" value="NZ_JAGSOJ010000004.1"/>
</dbReference>
<evidence type="ECO:0000256" key="8">
    <source>
        <dbReference type="ARBA" id="ARBA00031306"/>
    </source>
</evidence>
<evidence type="ECO:0000256" key="9">
    <source>
        <dbReference type="ARBA" id="ARBA00048540"/>
    </source>
</evidence>
<keyword evidence="6 10" id="KW-0274">FAD</keyword>
<dbReference type="GO" id="GO:0046872">
    <property type="term" value="F:metal ion binding"/>
    <property type="evidence" value="ECO:0007669"/>
    <property type="project" value="UniProtKB-UniRule"/>
</dbReference>
<evidence type="ECO:0000313" key="12">
    <source>
        <dbReference type="EMBL" id="MCM1991670.1"/>
    </source>
</evidence>
<feature type="binding site" evidence="11">
    <location>
        <position position="302"/>
    </location>
    <ligand>
        <name>Mg(2+)</name>
        <dbReference type="ChEBI" id="CHEBI:18420"/>
    </ligand>
</feature>
<dbReference type="EMBL" id="JAGSOJ010000004">
    <property type="protein sequence ID" value="MCM1991670.1"/>
    <property type="molecule type" value="Genomic_DNA"/>
</dbReference>
<feature type="binding site" evidence="11">
    <location>
        <position position="184"/>
    </location>
    <ligand>
        <name>Mg(2+)</name>
        <dbReference type="ChEBI" id="CHEBI:18420"/>
    </ligand>
</feature>
<dbReference type="InterPro" id="IPR003374">
    <property type="entry name" value="ApbE-like_sf"/>
</dbReference>
<evidence type="ECO:0000313" key="13">
    <source>
        <dbReference type="Proteomes" id="UP001056429"/>
    </source>
</evidence>
<keyword evidence="13" id="KW-1185">Reference proteome</keyword>
<dbReference type="PIRSF" id="PIRSF006268">
    <property type="entry name" value="ApbE"/>
    <property type="match status" value="1"/>
</dbReference>
<dbReference type="EC" id="2.7.1.180" evidence="1 10"/>
<dbReference type="GO" id="GO:0016740">
    <property type="term" value="F:transferase activity"/>
    <property type="evidence" value="ECO:0007669"/>
    <property type="project" value="UniProtKB-UniRule"/>
</dbReference>
<evidence type="ECO:0000256" key="10">
    <source>
        <dbReference type="PIRNR" id="PIRNR006268"/>
    </source>
</evidence>
<proteinExistence type="inferred from homology"/>
<dbReference type="InterPro" id="IPR024932">
    <property type="entry name" value="ApbE"/>
</dbReference>
<keyword evidence="5 10" id="KW-0479">Metal-binding</keyword>
<name>A0A9J6P6B9_9CLOT</name>
<keyword evidence="4 10" id="KW-0808">Transferase</keyword>
<evidence type="ECO:0000256" key="2">
    <source>
        <dbReference type="ARBA" id="ARBA00016337"/>
    </source>
</evidence>
<accession>A0A9J6P6B9</accession>
<keyword evidence="3 10" id="KW-0285">Flavoprotein</keyword>
<dbReference type="Gene3D" id="3.10.520.10">
    <property type="entry name" value="ApbE-like domains"/>
    <property type="match status" value="1"/>
</dbReference>
<dbReference type="AlphaFoldDB" id="A0A9J6P6B9"/>
<sequence length="356" mass="39636">MLKHSKKIIFLLFIIFFVVIFKFSVLDSSQEEAKESLNLPISKTDFFMGTVIDINIYEQVSDDVFEDVFDILNSIESNMSLNLDDSEISKINANSGSAEVKVSPETFYVINRGKYYSSLSQGLFDISIGPLVKLWSIGSENARVPTQDEIDATIKKINYKNVLLDESTFSVELNDYNMMLDLGAIAKGYAADEIVKYLKSKNINSAIISLGGNICAMGVKPDSTPWRIGIQNPFSDRGAHLGVIKVENKSVVTSGIYERYIEQDGVRYHHILNPFTGYPMENSLASVSIIADNSIDADGLSTSVFSMDVEEGSKLIETLEGVDAIFVTRNNEIYITSGLEGNFKITDENFELKHKN</sequence>
<feature type="binding site" evidence="11">
    <location>
        <position position="298"/>
    </location>
    <ligand>
        <name>Mg(2+)</name>
        <dbReference type="ChEBI" id="CHEBI:18420"/>
    </ligand>
</feature>
<comment type="cofactor">
    <cofactor evidence="11">
        <name>Mg(2+)</name>
        <dbReference type="ChEBI" id="CHEBI:18420"/>
    </cofactor>
    <cofactor evidence="11">
        <name>Mn(2+)</name>
        <dbReference type="ChEBI" id="CHEBI:29035"/>
    </cofactor>
    <text evidence="11">Magnesium. Can also use manganese.</text>
</comment>
<comment type="similarity">
    <text evidence="10">Belongs to the ApbE family.</text>
</comment>
<reference evidence="12" key="2">
    <citation type="submission" date="2021-04" db="EMBL/GenBank/DDBJ databases">
        <authorList>
            <person name="Dong X."/>
        </authorList>
    </citation>
    <scope>NUCLEOTIDE SEQUENCE</scope>
    <source>
        <strain evidence="12">ZWT</strain>
    </source>
</reference>
<organism evidence="12 13">
    <name type="scientific">Oceanirhabdus seepicola</name>
    <dbReference type="NCBI Taxonomy" id="2828781"/>
    <lineage>
        <taxon>Bacteria</taxon>
        <taxon>Bacillati</taxon>
        <taxon>Bacillota</taxon>
        <taxon>Clostridia</taxon>
        <taxon>Eubacteriales</taxon>
        <taxon>Clostridiaceae</taxon>
        <taxon>Oceanirhabdus</taxon>
    </lineage>
</organism>
<reference evidence="12" key="1">
    <citation type="journal article" date="2021" name="mSystems">
        <title>Bacteria and Archaea Synergistically Convert Glycine Betaine to Biogenic Methane in the Formosa Cold Seep of the South China Sea.</title>
        <authorList>
            <person name="Li L."/>
            <person name="Zhang W."/>
            <person name="Zhang S."/>
            <person name="Song L."/>
            <person name="Sun Q."/>
            <person name="Zhang H."/>
            <person name="Xiang H."/>
            <person name="Dong X."/>
        </authorList>
    </citation>
    <scope>NUCLEOTIDE SEQUENCE</scope>
    <source>
        <strain evidence="12">ZWT</strain>
    </source>
</reference>
<evidence type="ECO:0000256" key="5">
    <source>
        <dbReference type="ARBA" id="ARBA00022723"/>
    </source>
</evidence>
<dbReference type="PANTHER" id="PTHR30040:SF2">
    <property type="entry name" value="FAD:PROTEIN FMN TRANSFERASE"/>
    <property type="match status" value="1"/>
</dbReference>
<dbReference type="SUPFAM" id="SSF143631">
    <property type="entry name" value="ApbE-like"/>
    <property type="match status" value="1"/>
</dbReference>
<keyword evidence="7 10" id="KW-0460">Magnesium</keyword>
<evidence type="ECO:0000256" key="4">
    <source>
        <dbReference type="ARBA" id="ARBA00022679"/>
    </source>
</evidence>
<comment type="catalytic activity">
    <reaction evidence="9 10">
        <text>L-threonyl-[protein] + FAD = FMN-L-threonyl-[protein] + AMP + H(+)</text>
        <dbReference type="Rhea" id="RHEA:36847"/>
        <dbReference type="Rhea" id="RHEA-COMP:11060"/>
        <dbReference type="Rhea" id="RHEA-COMP:11061"/>
        <dbReference type="ChEBI" id="CHEBI:15378"/>
        <dbReference type="ChEBI" id="CHEBI:30013"/>
        <dbReference type="ChEBI" id="CHEBI:57692"/>
        <dbReference type="ChEBI" id="CHEBI:74257"/>
        <dbReference type="ChEBI" id="CHEBI:456215"/>
        <dbReference type="EC" id="2.7.1.180"/>
    </reaction>
</comment>
<comment type="caution">
    <text evidence="12">The sequence shown here is derived from an EMBL/GenBank/DDBJ whole genome shotgun (WGS) entry which is preliminary data.</text>
</comment>
<evidence type="ECO:0000256" key="11">
    <source>
        <dbReference type="PIRSR" id="PIRSR006268-2"/>
    </source>
</evidence>
<evidence type="ECO:0000256" key="6">
    <source>
        <dbReference type="ARBA" id="ARBA00022827"/>
    </source>
</evidence>
<protein>
    <recommendedName>
        <fullName evidence="2 10">FAD:protein FMN transferase</fullName>
        <ecNumber evidence="1 10">2.7.1.180</ecNumber>
    </recommendedName>
    <alternativeName>
        <fullName evidence="8 10">Flavin transferase</fullName>
    </alternativeName>
</protein>
<dbReference type="Proteomes" id="UP001056429">
    <property type="component" value="Unassembled WGS sequence"/>
</dbReference>